<dbReference type="Proteomes" id="UP001596091">
    <property type="component" value="Unassembled WGS sequence"/>
</dbReference>
<dbReference type="InterPro" id="IPR036097">
    <property type="entry name" value="HisK_dim/P_sf"/>
</dbReference>
<dbReference type="InterPro" id="IPR036890">
    <property type="entry name" value="HATPase_C_sf"/>
</dbReference>
<evidence type="ECO:0000313" key="9">
    <source>
        <dbReference type="Proteomes" id="UP001596091"/>
    </source>
</evidence>
<dbReference type="Gene3D" id="1.10.287.130">
    <property type="match status" value="1"/>
</dbReference>
<feature type="domain" description="Histidine kinase" evidence="6">
    <location>
        <begin position="223"/>
        <end position="441"/>
    </location>
</feature>
<keyword evidence="5" id="KW-0175">Coiled coil</keyword>
<dbReference type="InterPro" id="IPR003661">
    <property type="entry name" value="HisK_dim/P_dom"/>
</dbReference>
<dbReference type="PROSITE" id="PS50110">
    <property type="entry name" value="RESPONSE_REGULATORY"/>
    <property type="match status" value="2"/>
</dbReference>
<proteinExistence type="predicted"/>
<evidence type="ECO:0000259" key="6">
    <source>
        <dbReference type="PROSITE" id="PS50109"/>
    </source>
</evidence>
<protein>
    <recommendedName>
        <fullName evidence="2">histidine kinase</fullName>
        <ecNumber evidence="2">2.7.13.3</ecNumber>
    </recommendedName>
</protein>
<dbReference type="PANTHER" id="PTHR43547:SF2">
    <property type="entry name" value="HYBRID SIGNAL TRANSDUCTION HISTIDINE KINASE C"/>
    <property type="match status" value="1"/>
</dbReference>
<dbReference type="GO" id="GO:0005524">
    <property type="term" value="F:ATP binding"/>
    <property type="evidence" value="ECO:0007669"/>
    <property type="project" value="UniProtKB-KW"/>
</dbReference>
<keyword evidence="3 4" id="KW-0597">Phosphoprotein</keyword>
<feature type="modified residue" description="4-aspartylphosphate" evidence="4">
    <location>
        <position position="628"/>
    </location>
</feature>
<comment type="catalytic activity">
    <reaction evidence="1">
        <text>ATP + protein L-histidine = ADP + protein N-phospho-L-histidine.</text>
        <dbReference type="EC" id="2.7.13.3"/>
    </reaction>
</comment>
<dbReference type="InterPro" id="IPR004358">
    <property type="entry name" value="Sig_transdc_His_kin-like_C"/>
</dbReference>
<evidence type="ECO:0000256" key="4">
    <source>
        <dbReference type="PROSITE-ProRule" id="PRU00169"/>
    </source>
</evidence>
<dbReference type="InterPro" id="IPR003594">
    <property type="entry name" value="HATPase_dom"/>
</dbReference>
<dbReference type="Pfam" id="PF00512">
    <property type="entry name" value="HisKA"/>
    <property type="match status" value="1"/>
</dbReference>
<dbReference type="RefSeq" id="WP_263340008.1">
    <property type="nucleotide sequence ID" value="NZ_JAGSYH010000005.1"/>
</dbReference>
<name>A0ABW1EI27_9BACT</name>
<dbReference type="SMART" id="SM00448">
    <property type="entry name" value="REC"/>
    <property type="match status" value="2"/>
</dbReference>
<dbReference type="Gene3D" id="3.30.565.10">
    <property type="entry name" value="Histidine kinase-like ATPase, C-terminal domain"/>
    <property type="match status" value="2"/>
</dbReference>
<dbReference type="SUPFAM" id="SSF47384">
    <property type="entry name" value="Homodimeric domain of signal transducing histidine kinase"/>
    <property type="match status" value="1"/>
</dbReference>
<dbReference type="CDD" id="cd16922">
    <property type="entry name" value="HATPase_EvgS-ArcB-TorS-like"/>
    <property type="match status" value="1"/>
</dbReference>
<gene>
    <name evidence="8" type="ORF">ACFPT7_15210</name>
</gene>
<dbReference type="Pfam" id="PF02518">
    <property type="entry name" value="HATPase_c"/>
    <property type="match status" value="1"/>
</dbReference>
<keyword evidence="9" id="KW-1185">Reference proteome</keyword>
<dbReference type="CDD" id="cd00082">
    <property type="entry name" value="HisKA"/>
    <property type="match status" value="1"/>
</dbReference>
<dbReference type="Pfam" id="PF00072">
    <property type="entry name" value="Response_reg"/>
    <property type="match status" value="2"/>
</dbReference>
<dbReference type="Pfam" id="PF13581">
    <property type="entry name" value="HATPase_c_2"/>
    <property type="match status" value="1"/>
</dbReference>
<evidence type="ECO:0000259" key="7">
    <source>
        <dbReference type="PROSITE" id="PS50110"/>
    </source>
</evidence>
<feature type="domain" description="Response regulatory" evidence="7">
    <location>
        <begin position="461"/>
        <end position="572"/>
    </location>
</feature>
<dbReference type="InterPro" id="IPR001789">
    <property type="entry name" value="Sig_transdc_resp-reg_receiver"/>
</dbReference>
<dbReference type="Gene3D" id="3.40.50.2300">
    <property type="match status" value="2"/>
</dbReference>
<comment type="caution">
    <text evidence="8">The sequence shown here is derived from an EMBL/GenBank/DDBJ whole genome shotgun (WGS) entry which is preliminary data.</text>
</comment>
<evidence type="ECO:0000313" key="8">
    <source>
        <dbReference type="EMBL" id="MFC5863655.1"/>
    </source>
</evidence>
<feature type="coiled-coil region" evidence="5">
    <location>
        <begin position="158"/>
        <end position="192"/>
    </location>
</feature>
<dbReference type="PRINTS" id="PR00344">
    <property type="entry name" value="BCTRLSENSOR"/>
</dbReference>
<dbReference type="EMBL" id="JBHSPH010000005">
    <property type="protein sequence ID" value="MFC5863655.1"/>
    <property type="molecule type" value="Genomic_DNA"/>
</dbReference>
<evidence type="ECO:0000256" key="2">
    <source>
        <dbReference type="ARBA" id="ARBA00012438"/>
    </source>
</evidence>
<dbReference type="PROSITE" id="PS50109">
    <property type="entry name" value="HIS_KIN"/>
    <property type="match status" value="1"/>
</dbReference>
<evidence type="ECO:0000256" key="3">
    <source>
        <dbReference type="ARBA" id="ARBA00022553"/>
    </source>
</evidence>
<evidence type="ECO:0000256" key="5">
    <source>
        <dbReference type="SAM" id="Coils"/>
    </source>
</evidence>
<dbReference type="SMART" id="SM00387">
    <property type="entry name" value="HATPase_c"/>
    <property type="match status" value="2"/>
</dbReference>
<dbReference type="EC" id="2.7.13.3" evidence="2"/>
<dbReference type="PANTHER" id="PTHR43547">
    <property type="entry name" value="TWO-COMPONENT HISTIDINE KINASE"/>
    <property type="match status" value="1"/>
</dbReference>
<feature type="domain" description="Response regulatory" evidence="7">
    <location>
        <begin position="579"/>
        <end position="700"/>
    </location>
</feature>
<dbReference type="CDD" id="cd16934">
    <property type="entry name" value="HATPase_RsbT-like"/>
    <property type="match status" value="1"/>
</dbReference>
<sequence length="711" mass="79130">MTHTLHSLNLGSEQDVVSARQRARSVAEVLGFDHHDQIRLATATSEIARNAFRYARGGTVSFEVDPETGVLKVVVTDKGGGIPHLKQVMAGSYKSSTGMGMGIVGTKRLMDEFSIESGPSGTCVRFGKLLPTQSRPVDAATLQRVATLMARRHPATPLDELQVQNRELMKTLDELQERKEELGRINAELQDTNRGVVALYAELDERADYLRRASELKSSFLSNMSHEFRTPLNSMLALTRMLLDRMDGELTSEQEQQLRFIQQSAKELSEMVNDLLDLAKVEAGRLDVKPKTFEVAELFGALRGMLKPLLADNSINLVFEPADSLPPLFTDEQKVSQVLRNFMSNAIKFTPRGEVRVAASRRGELIEFSVTDTGIGISESDQRIIFEEFAQVENSMQRRVKGTGLGLPLSRKLAELLGGIVEVESTIGVGSCFRLIIPSTFPGAVPAVDLPMPELDPKRKLILIVEDNPETAFVYSRYLANAGFQTYSIPALEDARKILSKVTPAAVILDVLLRSETSWDFLRELKSDVHSLPVLVMSVVADERRVYGLGADAFLTKPFVPEQMIGEIIRLTSVSGRTRILMIDDNEVSRYLLRENIAEGQYEIFEARSGREGLRLADEIKPSLIFLDYYMPDLNGIEVLRDLRNSPDLARTPVIVHSTKTFDELELQFFRDHSVSIFSKQALTHPDSAARLRELMDTLAAHAGIENNANA</sequence>
<reference evidence="9" key="1">
    <citation type="journal article" date="2019" name="Int. J. Syst. Evol. Microbiol.">
        <title>The Global Catalogue of Microorganisms (GCM) 10K type strain sequencing project: providing services to taxonomists for standard genome sequencing and annotation.</title>
        <authorList>
            <consortium name="The Broad Institute Genomics Platform"/>
            <consortium name="The Broad Institute Genome Sequencing Center for Infectious Disease"/>
            <person name="Wu L."/>
            <person name="Ma J."/>
        </authorList>
    </citation>
    <scope>NUCLEOTIDE SEQUENCE [LARGE SCALE GENOMIC DNA]</scope>
    <source>
        <strain evidence="9">JCM 4087</strain>
    </source>
</reference>
<feature type="modified residue" description="4-aspartylphosphate" evidence="4">
    <location>
        <position position="510"/>
    </location>
</feature>
<dbReference type="CDD" id="cd00156">
    <property type="entry name" value="REC"/>
    <property type="match status" value="1"/>
</dbReference>
<dbReference type="InterPro" id="IPR011006">
    <property type="entry name" value="CheY-like_superfamily"/>
</dbReference>
<accession>A0ABW1EI27</accession>
<organism evidence="8 9">
    <name type="scientific">Acidicapsa dinghuensis</name>
    <dbReference type="NCBI Taxonomy" id="2218256"/>
    <lineage>
        <taxon>Bacteria</taxon>
        <taxon>Pseudomonadati</taxon>
        <taxon>Acidobacteriota</taxon>
        <taxon>Terriglobia</taxon>
        <taxon>Terriglobales</taxon>
        <taxon>Acidobacteriaceae</taxon>
        <taxon>Acidicapsa</taxon>
    </lineage>
</organism>
<keyword evidence="8" id="KW-0067">ATP-binding</keyword>
<dbReference type="SUPFAM" id="SSF52172">
    <property type="entry name" value="CheY-like"/>
    <property type="match status" value="2"/>
</dbReference>
<dbReference type="SMART" id="SM00388">
    <property type="entry name" value="HisKA"/>
    <property type="match status" value="1"/>
</dbReference>
<dbReference type="InterPro" id="IPR005467">
    <property type="entry name" value="His_kinase_dom"/>
</dbReference>
<keyword evidence="8" id="KW-0547">Nucleotide-binding</keyword>
<evidence type="ECO:0000256" key="1">
    <source>
        <dbReference type="ARBA" id="ARBA00000085"/>
    </source>
</evidence>
<dbReference type="SUPFAM" id="SSF55874">
    <property type="entry name" value="ATPase domain of HSP90 chaperone/DNA topoisomerase II/histidine kinase"/>
    <property type="match status" value="2"/>
</dbReference>